<keyword evidence="2" id="KW-0238">DNA-binding</keyword>
<dbReference type="Gene3D" id="4.10.240.10">
    <property type="entry name" value="Zn(2)-C6 fungal-type DNA-binding domain"/>
    <property type="match status" value="1"/>
</dbReference>
<accession>A0A2B7Z3N7</accession>
<evidence type="ECO:0000256" key="3">
    <source>
        <dbReference type="ARBA" id="ARBA00023163"/>
    </source>
</evidence>
<dbReference type="SMART" id="SM00066">
    <property type="entry name" value="GAL4"/>
    <property type="match status" value="1"/>
</dbReference>
<dbReference type="CDD" id="cd00067">
    <property type="entry name" value="GAL4"/>
    <property type="match status" value="1"/>
</dbReference>
<dbReference type="GO" id="GO:0001228">
    <property type="term" value="F:DNA-binding transcription activator activity, RNA polymerase II-specific"/>
    <property type="evidence" value="ECO:0007669"/>
    <property type="project" value="TreeGrafter"/>
</dbReference>
<dbReference type="PANTHER" id="PTHR47784:SF5">
    <property type="entry name" value="STEROL UPTAKE CONTROL PROTEIN 2"/>
    <property type="match status" value="1"/>
</dbReference>
<dbReference type="EMBL" id="PDNA01000003">
    <property type="protein sequence ID" value="PGH27859.1"/>
    <property type="molecule type" value="Genomic_DNA"/>
</dbReference>
<dbReference type="SUPFAM" id="SSF57701">
    <property type="entry name" value="Zn2/Cys6 DNA-binding domain"/>
    <property type="match status" value="1"/>
</dbReference>
<dbReference type="InterPro" id="IPR021858">
    <property type="entry name" value="Fun_TF"/>
</dbReference>
<dbReference type="GO" id="GO:0003677">
    <property type="term" value="F:DNA binding"/>
    <property type="evidence" value="ECO:0007669"/>
    <property type="project" value="UniProtKB-KW"/>
</dbReference>
<comment type="caution">
    <text evidence="6">The sequence shown here is derived from an EMBL/GenBank/DDBJ whole genome shotgun (WGS) entry which is preliminary data.</text>
</comment>
<gene>
    <name evidence="6" type="ORF">AJ80_00409</name>
</gene>
<keyword evidence="3" id="KW-0804">Transcription</keyword>
<dbReference type="Proteomes" id="UP000224634">
    <property type="component" value="Unassembled WGS sequence"/>
</dbReference>
<dbReference type="GO" id="GO:0008270">
    <property type="term" value="F:zinc ion binding"/>
    <property type="evidence" value="ECO:0007669"/>
    <property type="project" value="InterPro"/>
</dbReference>
<evidence type="ECO:0000259" key="5">
    <source>
        <dbReference type="PROSITE" id="PS50048"/>
    </source>
</evidence>
<evidence type="ECO:0000313" key="6">
    <source>
        <dbReference type="EMBL" id="PGH27859.1"/>
    </source>
</evidence>
<organism evidence="6 7">
    <name type="scientific">Polytolypa hystricis (strain UAMH7299)</name>
    <dbReference type="NCBI Taxonomy" id="1447883"/>
    <lineage>
        <taxon>Eukaryota</taxon>
        <taxon>Fungi</taxon>
        <taxon>Dikarya</taxon>
        <taxon>Ascomycota</taxon>
        <taxon>Pezizomycotina</taxon>
        <taxon>Eurotiomycetes</taxon>
        <taxon>Eurotiomycetidae</taxon>
        <taxon>Onygenales</taxon>
        <taxon>Onygenales incertae sedis</taxon>
        <taxon>Polytolypa</taxon>
    </lineage>
</organism>
<dbReference type="Pfam" id="PF11951">
    <property type="entry name" value="Fungal_trans_2"/>
    <property type="match status" value="1"/>
</dbReference>
<reference evidence="6 7" key="1">
    <citation type="submission" date="2017-10" db="EMBL/GenBank/DDBJ databases">
        <title>Comparative genomics in systemic dimorphic fungi from Ajellomycetaceae.</title>
        <authorList>
            <person name="Munoz J.F."/>
            <person name="Mcewen J.G."/>
            <person name="Clay O.K."/>
            <person name="Cuomo C.A."/>
        </authorList>
    </citation>
    <scope>NUCLEOTIDE SEQUENCE [LARGE SCALE GENOMIC DNA]</scope>
    <source>
        <strain evidence="6 7">UAMH7299</strain>
    </source>
</reference>
<dbReference type="AlphaFoldDB" id="A0A2B7Z3N7"/>
<name>A0A2B7Z3N7_POLH7</name>
<dbReference type="InterPro" id="IPR036864">
    <property type="entry name" value="Zn2-C6_fun-type_DNA-bd_sf"/>
</dbReference>
<dbReference type="STRING" id="1447883.A0A2B7Z3N7"/>
<evidence type="ECO:0000313" key="7">
    <source>
        <dbReference type="Proteomes" id="UP000224634"/>
    </source>
</evidence>
<keyword evidence="7" id="KW-1185">Reference proteome</keyword>
<sequence length="396" mass="44950">MSSTKSYHWSVFKPPILPTEHVNFTPANQRKIRRKSRLGCGNCKRRRIKCDERKPQCTNCAGRSVSCDFLASGESTALEGASLLRSPPSHGELNTVDLELLLHYTTRTSYSITSALELHPTLQVTYPEIALSHHFVMHGILALSALHLASINKIRRAHYQAQADRHFAKALRMAQAFIPTLDDTNCHAFPVFTDMCFFVSLARGPKKGEFLFFNDDGGGEWFALFRGKNSIYQTRRDALLKGPLGPDLQATIQYHETSTGPKAADAEPFGELRLRLETTFANDPDLQVYTEALEAILQCFRSRPGDHDPKRKAAPYILTGAWLYQLSEEFLVCLKQRKPAALAIYAHYVVLVRDLRSMWLIDGWADHLISGTYHALPLEFRHWIQWPMQQLGWIPD</sequence>
<evidence type="ECO:0000256" key="4">
    <source>
        <dbReference type="ARBA" id="ARBA00023242"/>
    </source>
</evidence>
<protein>
    <recommendedName>
        <fullName evidence="5">Zn(2)-C6 fungal-type domain-containing protein</fullName>
    </recommendedName>
</protein>
<keyword evidence="4" id="KW-0539">Nucleus</keyword>
<evidence type="ECO:0000256" key="1">
    <source>
        <dbReference type="ARBA" id="ARBA00023015"/>
    </source>
</evidence>
<feature type="domain" description="Zn(2)-C6 fungal-type" evidence="5">
    <location>
        <begin position="39"/>
        <end position="69"/>
    </location>
</feature>
<keyword evidence="1" id="KW-0805">Transcription regulation</keyword>
<evidence type="ECO:0000256" key="2">
    <source>
        <dbReference type="ARBA" id="ARBA00023125"/>
    </source>
</evidence>
<dbReference type="Pfam" id="PF00172">
    <property type="entry name" value="Zn_clus"/>
    <property type="match status" value="1"/>
</dbReference>
<dbReference type="InterPro" id="IPR001138">
    <property type="entry name" value="Zn2Cys6_DnaBD"/>
</dbReference>
<dbReference type="PANTHER" id="PTHR47784">
    <property type="entry name" value="STEROL UPTAKE CONTROL PROTEIN 2"/>
    <property type="match status" value="1"/>
</dbReference>
<dbReference type="OrthoDB" id="416217at2759"/>
<proteinExistence type="predicted"/>
<dbReference type="PROSITE" id="PS50048">
    <property type="entry name" value="ZN2_CY6_FUNGAL_2"/>
    <property type="match status" value="1"/>
</dbReference>
<dbReference type="InterPro" id="IPR053157">
    <property type="entry name" value="Sterol_Uptake_Regulator"/>
</dbReference>
<dbReference type="PROSITE" id="PS00463">
    <property type="entry name" value="ZN2_CY6_FUNGAL_1"/>
    <property type="match status" value="1"/>
</dbReference>